<proteinExistence type="predicted"/>
<dbReference type="PROSITE" id="PS51257">
    <property type="entry name" value="PROKAR_LIPOPROTEIN"/>
    <property type="match status" value="1"/>
</dbReference>
<name>A0A483J7C0_KLEPN</name>
<evidence type="ECO:0000313" key="1">
    <source>
        <dbReference type="EMBL" id="TCX38639.1"/>
    </source>
</evidence>
<organism evidence="1">
    <name type="scientific">Klebsiella pneumoniae</name>
    <dbReference type="NCBI Taxonomy" id="573"/>
    <lineage>
        <taxon>Bacteria</taxon>
        <taxon>Pseudomonadati</taxon>
        <taxon>Pseudomonadota</taxon>
        <taxon>Gammaproteobacteria</taxon>
        <taxon>Enterobacterales</taxon>
        <taxon>Enterobacteriaceae</taxon>
        <taxon>Klebsiella/Raoultella group</taxon>
        <taxon>Klebsiella</taxon>
        <taxon>Klebsiella pneumoniae complex</taxon>
    </lineage>
</organism>
<dbReference type="AlphaFoldDB" id="A0A483J7C0"/>
<protein>
    <submittedName>
        <fullName evidence="1">Uncharacterized protein</fullName>
    </submittedName>
</protein>
<reference evidence="1" key="1">
    <citation type="submission" date="2019-01" db="EMBL/GenBank/DDBJ databases">
        <authorList>
            <person name="Lista F."/>
            <person name="Anselmo A."/>
        </authorList>
    </citation>
    <scope>NUCLEOTIDE SEQUENCE</scope>
    <source>
        <strain evidence="1">13S</strain>
    </source>
</reference>
<comment type="caution">
    <text evidence="1">The sequence shown here is derived from an EMBL/GenBank/DDBJ whole genome shotgun (WGS) entry which is preliminary data.</text>
</comment>
<dbReference type="RefSeq" id="WP_038421372.1">
    <property type="nucleotide sequence ID" value="NZ_CABFYC010000001.1"/>
</dbReference>
<gene>
    <name evidence="1" type="ORF">ETE75_16635</name>
</gene>
<sequence>MKRALVVGLGLMALLGCDDKFQISKLLPPKDPPSIAEMIATGKEEITSECKKGDVSFNCEFLTGDLTGTGKWHHTKLYLHNNGMVDMIIDGKAYYQSDISSNTFAGQETTTFTMKGVGGDNGEVNIVRSNEGKSLNFEAYNKDDKRFVMGGVKLQ</sequence>
<dbReference type="EMBL" id="SDCJ01000011">
    <property type="protein sequence ID" value="TCX38639.1"/>
    <property type="molecule type" value="Genomic_DNA"/>
</dbReference>
<accession>A0A483J7C0</accession>